<keyword evidence="2" id="KW-0812">Transmembrane</keyword>
<organism evidence="3">
    <name type="scientific">Thermogemmatispora argillosa</name>
    <dbReference type="NCBI Taxonomy" id="2045280"/>
    <lineage>
        <taxon>Bacteria</taxon>
        <taxon>Bacillati</taxon>
        <taxon>Chloroflexota</taxon>
        <taxon>Ktedonobacteria</taxon>
        <taxon>Thermogemmatisporales</taxon>
        <taxon>Thermogemmatisporaceae</taxon>
        <taxon>Thermogemmatispora</taxon>
    </lineage>
</organism>
<proteinExistence type="predicted"/>
<evidence type="ECO:0000313" key="3">
    <source>
        <dbReference type="EMBL" id="BBH93948.1"/>
    </source>
</evidence>
<name>A0A455T223_9CHLR</name>
<protein>
    <submittedName>
        <fullName evidence="3">Uncharacterized protein</fullName>
    </submittedName>
</protein>
<evidence type="ECO:0000256" key="2">
    <source>
        <dbReference type="SAM" id="Phobius"/>
    </source>
</evidence>
<reference evidence="3" key="1">
    <citation type="submission" date="2018-12" db="EMBL/GenBank/DDBJ databases">
        <title>Novel natural products biosynthetic potential of the class Ktedonobacteria.</title>
        <authorList>
            <person name="Zheng Y."/>
            <person name="Saitou A."/>
            <person name="Wang C.M."/>
            <person name="Toyoda A."/>
            <person name="Minakuchi Y."/>
            <person name="Sekiguchi Y."/>
            <person name="Ueda K."/>
            <person name="Takano H."/>
            <person name="Sakai Y."/>
            <person name="Yokota A."/>
            <person name="Yabe S."/>
        </authorList>
    </citation>
    <scope>NUCLEOTIDE SEQUENCE</scope>
    <source>
        <strain evidence="3">A3-2</strain>
    </source>
</reference>
<keyword evidence="2" id="KW-0472">Membrane</keyword>
<feature type="compositionally biased region" description="Acidic residues" evidence="1">
    <location>
        <begin position="15"/>
        <end position="25"/>
    </location>
</feature>
<feature type="compositionally biased region" description="Basic and acidic residues" evidence="1">
    <location>
        <begin position="1"/>
        <end position="14"/>
    </location>
</feature>
<dbReference type="EMBL" id="AP019377">
    <property type="protein sequence ID" value="BBH93948.1"/>
    <property type="molecule type" value="Genomic_DNA"/>
</dbReference>
<keyword evidence="2" id="KW-1133">Transmembrane helix</keyword>
<accession>A0A455T223</accession>
<feature type="transmembrane region" description="Helical" evidence="2">
    <location>
        <begin position="151"/>
        <end position="171"/>
    </location>
</feature>
<feature type="region of interest" description="Disordered" evidence="1">
    <location>
        <begin position="1"/>
        <end position="68"/>
    </location>
</feature>
<dbReference type="SUPFAM" id="SSF103473">
    <property type="entry name" value="MFS general substrate transporter"/>
    <property type="match status" value="1"/>
</dbReference>
<dbReference type="AlphaFoldDB" id="A0A455T223"/>
<gene>
    <name evidence="3" type="ORF">KTA_21470</name>
</gene>
<evidence type="ECO:0000256" key="1">
    <source>
        <dbReference type="SAM" id="MobiDB-lite"/>
    </source>
</evidence>
<feature type="transmembrane region" description="Helical" evidence="2">
    <location>
        <begin position="191"/>
        <end position="221"/>
    </location>
</feature>
<sequence length="232" mass="25576">MNDSEQHYPLHQHEDEEWGKDDDEGEERHRRHRHHIAPFPDQSKEEEEEERELRRHMHQREEPSQPELPRGRLLPTLIVGAVAGLLCAAENIAIVLFNASLFANAERLASQNAYQLAVSITTLCGLVIFISLVICAVAGFIVGKLAVRRSFGFLAGFVAGLLYYLGAVFLPNSIPGFPTNAPATGNATFSGVVGGIVVTIIFMLLLGLLEGLAALFGAWLATRRHPYYVGYS</sequence>
<feature type="transmembrane region" description="Helical" evidence="2">
    <location>
        <begin position="117"/>
        <end position="142"/>
    </location>
</feature>
<feature type="transmembrane region" description="Helical" evidence="2">
    <location>
        <begin position="73"/>
        <end position="97"/>
    </location>
</feature>
<dbReference type="InterPro" id="IPR036259">
    <property type="entry name" value="MFS_trans_sf"/>
</dbReference>